<dbReference type="Gene3D" id="2.60.120.430">
    <property type="entry name" value="Galactose-binding lectin"/>
    <property type="match status" value="2"/>
</dbReference>
<feature type="compositionally biased region" description="Low complexity" evidence="13">
    <location>
        <begin position="438"/>
        <end position="447"/>
    </location>
</feature>
<dbReference type="Gene3D" id="1.10.510.10">
    <property type="entry name" value="Transferase(Phosphotransferase) domain 1"/>
    <property type="match status" value="2"/>
</dbReference>
<keyword evidence="7" id="KW-0418">Kinase</keyword>
<proteinExistence type="predicted"/>
<dbReference type="Pfam" id="PF07714">
    <property type="entry name" value="PK_Tyr_Ser-Thr"/>
    <property type="match status" value="1"/>
</dbReference>
<dbReference type="InterPro" id="IPR001245">
    <property type="entry name" value="Ser-Thr/Tyr_kinase_cat_dom"/>
</dbReference>
<gene>
    <name evidence="16" type="ORF">P3X46_016332</name>
</gene>
<dbReference type="SUPFAM" id="SSF56112">
    <property type="entry name" value="Protein kinase-like (PK-like)"/>
    <property type="match status" value="2"/>
</dbReference>
<dbReference type="InterPro" id="IPR000719">
    <property type="entry name" value="Prot_kinase_dom"/>
</dbReference>
<evidence type="ECO:0000256" key="10">
    <source>
        <dbReference type="ARBA" id="ARBA00023136"/>
    </source>
</evidence>
<dbReference type="EMBL" id="JARPOI010000009">
    <property type="protein sequence ID" value="KAJ9173168.1"/>
    <property type="molecule type" value="Genomic_DNA"/>
</dbReference>
<evidence type="ECO:0000256" key="12">
    <source>
        <dbReference type="PROSITE-ProRule" id="PRU10141"/>
    </source>
</evidence>
<keyword evidence="11" id="KW-0325">Glycoprotein</keyword>
<feature type="region of interest" description="Disordered" evidence="13">
    <location>
        <begin position="428"/>
        <end position="453"/>
    </location>
</feature>
<dbReference type="Gene3D" id="3.30.200.20">
    <property type="entry name" value="Phosphorylase Kinase, domain 1"/>
    <property type="match status" value="1"/>
</dbReference>
<evidence type="ECO:0000313" key="17">
    <source>
        <dbReference type="Proteomes" id="UP001174677"/>
    </source>
</evidence>
<evidence type="ECO:0000256" key="8">
    <source>
        <dbReference type="ARBA" id="ARBA00022840"/>
    </source>
</evidence>
<keyword evidence="3" id="KW-0808">Transferase</keyword>
<dbReference type="PROSITE" id="PS00107">
    <property type="entry name" value="PROTEIN_KINASE_ATP"/>
    <property type="match status" value="1"/>
</dbReference>
<name>A0ABQ9M2R3_HEVBR</name>
<feature type="binding site" evidence="12">
    <location>
        <position position="564"/>
    </location>
    <ligand>
        <name>ATP</name>
        <dbReference type="ChEBI" id="CHEBI:30616"/>
    </ligand>
</feature>
<reference evidence="16" key="1">
    <citation type="journal article" date="2023" name="Plant Biotechnol. J.">
        <title>Chromosome-level wild Hevea brasiliensis genome provides new tools for genomic-assisted breeding and valuable loci to elevate rubber yield.</title>
        <authorList>
            <person name="Cheng H."/>
            <person name="Song X."/>
            <person name="Hu Y."/>
            <person name="Wu T."/>
            <person name="Yang Q."/>
            <person name="An Z."/>
            <person name="Feng S."/>
            <person name="Deng Z."/>
            <person name="Wu W."/>
            <person name="Zeng X."/>
            <person name="Tu M."/>
            <person name="Wang X."/>
            <person name="Huang H."/>
        </authorList>
    </citation>
    <scope>NUCLEOTIDE SEQUENCE</scope>
    <source>
        <strain evidence="16">MT/VB/25A 57/8</strain>
    </source>
</reference>
<comment type="subcellular location">
    <subcellularLocation>
        <location evidence="1">Membrane</location>
        <topology evidence="1">Single-pass type I membrane protein</topology>
    </subcellularLocation>
</comment>
<evidence type="ECO:0000256" key="6">
    <source>
        <dbReference type="ARBA" id="ARBA00022741"/>
    </source>
</evidence>
<evidence type="ECO:0000256" key="2">
    <source>
        <dbReference type="ARBA" id="ARBA00022527"/>
    </source>
</evidence>
<dbReference type="InterPro" id="IPR024788">
    <property type="entry name" value="Malectin-like_Carb-bd_dom"/>
</dbReference>
<keyword evidence="8 12" id="KW-0067">ATP-binding</keyword>
<keyword evidence="5" id="KW-0732">Signal</keyword>
<dbReference type="CDD" id="cd14066">
    <property type="entry name" value="STKc_IRAK"/>
    <property type="match status" value="1"/>
</dbReference>
<feature type="transmembrane region" description="Helical" evidence="14">
    <location>
        <begin position="457"/>
        <end position="479"/>
    </location>
</feature>
<keyword evidence="9 14" id="KW-1133">Transmembrane helix</keyword>
<keyword evidence="10 14" id="KW-0472">Membrane</keyword>
<keyword evidence="4 14" id="KW-0812">Transmembrane</keyword>
<evidence type="ECO:0000256" key="5">
    <source>
        <dbReference type="ARBA" id="ARBA00022729"/>
    </source>
</evidence>
<dbReference type="InterPro" id="IPR008271">
    <property type="entry name" value="Ser/Thr_kinase_AS"/>
</dbReference>
<dbReference type="InterPro" id="IPR017441">
    <property type="entry name" value="Protein_kinase_ATP_BS"/>
</dbReference>
<evidence type="ECO:0000256" key="11">
    <source>
        <dbReference type="ARBA" id="ARBA00023180"/>
    </source>
</evidence>
<dbReference type="InterPro" id="IPR045272">
    <property type="entry name" value="ANXUR1/2-like"/>
</dbReference>
<evidence type="ECO:0000256" key="7">
    <source>
        <dbReference type="ARBA" id="ARBA00022777"/>
    </source>
</evidence>
<dbReference type="PANTHER" id="PTHR34590:SF15">
    <property type="entry name" value="PROTEIN KINASE DOMAIN-CONTAINING PROTEIN"/>
    <property type="match status" value="1"/>
</dbReference>
<dbReference type="PROSITE" id="PS00108">
    <property type="entry name" value="PROTEIN_KINASE_ST"/>
    <property type="match status" value="2"/>
</dbReference>
<evidence type="ECO:0000313" key="16">
    <source>
        <dbReference type="EMBL" id="KAJ9173168.1"/>
    </source>
</evidence>
<sequence length="919" mass="101616">MRNPINKYFCLQNSSIFALLFLSLLLHQTLLISGNSPSLLIDNITLDCGSASEGHARDGRIWTADANSTFLLLDPTNASKISSAVKSPMNVDAVPYITARLSRSEFTYVFPVTFGTKFIRLYFYPSSDPYFSRSIPFFSVKANRYTLLSNFSAHNAQDPGSDGFVKEFCLNVEDGETLNISFAPTPGVTEASAFVNGIEIVSMPNKLYYTDDGFKFVGSGNNESSNQSNTALELMYRINVGGGYISSLKDTAGMFRSWNSDDDYLTIAKPSAVLYNNTIQLTYRNNMTHFAAPDGVYQTARSMGPDKKTNENYNLTWDFQVDSKFTYLVRLHFCEIQPPITKTGDRIFYIYIATQIAESEADVIEWSGGNGFPVFKDYAVTIEPEGNERVQNISIALHPRPEISGYSDAILNGLEIFKLSNADNLAAPNPDIPPINPPTAATSSPKSTKSKNNRTTIGAIVGGSVSGFLVLSFLLFVIFRRRRKVKDSGSSDAASWWGPFSVSSTKSAKTQASTLPSDLCRRFSLAEIKEATNNFDSVFIIGGGGFGNVYKGLINDGATTVAIKRLNEGSQQGANEFKTEIEMLSQLRYLHLVSLIGYCYEENEMVLVYDYMARGTLRDHLYKTDNPPLSWNQRLEICIGAARGLQYLHSGAKNTIIHRDVKTTNILLDEKWVAKNTIIHRDVKTTNILLDEKWVAKVSDFGLSKIGPTSMSKPHISTVVKGSFGYLDPEYYRLQRLTEKSDVYSFGVVLCEVLSARPPVNRSAINKPASLAEWARQCYRNGTFDDIIDPYLQGKIAPDCLRKFAEVAIGCLLDNGVERPSMSDVVWGLEFALQLQETAIKQCELPIKIDNDMESPLKGTSVIDSSDDMFSSGSGLMIGSRLSGMTFTSSNDEQSFLSNNSENVKSGAIFSEITNPTGR</sequence>
<keyword evidence="17" id="KW-1185">Reference proteome</keyword>
<evidence type="ECO:0000256" key="14">
    <source>
        <dbReference type="SAM" id="Phobius"/>
    </source>
</evidence>
<dbReference type="InterPro" id="IPR011009">
    <property type="entry name" value="Kinase-like_dom_sf"/>
</dbReference>
<keyword evidence="2" id="KW-0723">Serine/threonine-protein kinase</keyword>
<evidence type="ECO:0000256" key="9">
    <source>
        <dbReference type="ARBA" id="ARBA00022989"/>
    </source>
</evidence>
<feature type="domain" description="Protein kinase" evidence="15">
    <location>
        <begin position="535"/>
        <end position="832"/>
    </location>
</feature>
<organism evidence="16 17">
    <name type="scientific">Hevea brasiliensis</name>
    <name type="common">Para rubber tree</name>
    <name type="synonym">Siphonia brasiliensis</name>
    <dbReference type="NCBI Taxonomy" id="3981"/>
    <lineage>
        <taxon>Eukaryota</taxon>
        <taxon>Viridiplantae</taxon>
        <taxon>Streptophyta</taxon>
        <taxon>Embryophyta</taxon>
        <taxon>Tracheophyta</taxon>
        <taxon>Spermatophyta</taxon>
        <taxon>Magnoliopsida</taxon>
        <taxon>eudicotyledons</taxon>
        <taxon>Gunneridae</taxon>
        <taxon>Pentapetalae</taxon>
        <taxon>rosids</taxon>
        <taxon>fabids</taxon>
        <taxon>Malpighiales</taxon>
        <taxon>Euphorbiaceae</taxon>
        <taxon>Crotonoideae</taxon>
        <taxon>Micrandreae</taxon>
        <taxon>Hevea</taxon>
    </lineage>
</organism>
<evidence type="ECO:0000256" key="13">
    <source>
        <dbReference type="SAM" id="MobiDB-lite"/>
    </source>
</evidence>
<accession>A0ABQ9M2R3</accession>
<dbReference type="PROSITE" id="PS50011">
    <property type="entry name" value="PROTEIN_KINASE_DOM"/>
    <property type="match status" value="1"/>
</dbReference>
<dbReference type="SMART" id="SM00220">
    <property type="entry name" value="S_TKc"/>
    <property type="match status" value="1"/>
</dbReference>
<evidence type="ECO:0000256" key="3">
    <source>
        <dbReference type="ARBA" id="ARBA00022679"/>
    </source>
</evidence>
<keyword evidence="6 12" id="KW-0547">Nucleotide-binding</keyword>
<dbReference type="Proteomes" id="UP001174677">
    <property type="component" value="Chromosome 9"/>
</dbReference>
<comment type="caution">
    <text evidence="16">The sequence shown here is derived from an EMBL/GenBank/DDBJ whole genome shotgun (WGS) entry which is preliminary data.</text>
</comment>
<evidence type="ECO:0000256" key="4">
    <source>
        <dbReference type="ARBA" id="ARBA00022692"/>
    </source>
</evidence>
<evidence type="ECO:0000256" key="1">
    <source>
        <dbReference type="ARBA" id="ARBA00004479"/>
    </source>
</evidence>
<protein>
    <recommendedName>
        <fullName evidence="15">Protein kinase domain-containing protein</fullName>
    </recommendedName>
</protein>
<dbReference type="PANTHER" id="PTHR34590">
    <property type="entry name" value="OS03G0124300 PROTEIN-RELATED"/>
    <property type="match status" value="1"/>
</dbReference>
<dbReference type="Pfam" id="PF12819">
    <property type="entry name" value="Malectin_like"/>
    <property type="match status" value="1"/>
</dbReference>
<evidence type="ECO:0000259" key="15">
    <source>
        <dbReference type="PROSITE" id="PS50011"/>
    </source>
</evidence>
<dbReference type="CDD" id="cd12087">
    <property type="entry name" value="TM_EGFR-like"/>
    <property type="match status" value="1"/>
</dbReference>